<dbReference type="InterPro" id="IPR050727">
    <property type="entry name" value="GH43_arabinanases"/>
</dbReference>
<dbReference type="AlphaFoldDB" id="A0A380U2U2"/>
<protein>
    <submittedName>
        <fullName evidence="1">Glycosyl hydrolases family 43</fullName>
    </submittedName>
</protein>
<organism evidence="1 2">
    <name type="scientific">Acinetobacter johnsonii</name>
    <dbReference type="NCBI Taxonomy" id="40214"/>
    <lineage>
        <taxon>Bacteria</taxon>
        <taxon>Pseudomonadati</taxon>
        <taxon>Pseudomonadota</taxon>
        <taxon>Gammaproteobacteria</taxon>
        <taxon>Moraxellales</taxon>
        <taxon>Moraxellaceae</taxon>
        <taxon>Acinetobacter</taxon>
    </lineage>
</organism>
<dbReference type="EMBL" id="UFRV01000006">
    <property type="protein sequence ID" value="SUT95362.1"/>
    <property type="molecule type" value="Genomic_DNA"/>
</dbReference>
<dbReference type="PANTHER" id="PTHR43301">
    <property type="entry name" value="ARABINAN ENDO-1,5-ALPHA-L-ARABINOSIDASE"/>
    <property type="match status" value="1"/>
</dbReference>
<dbReference type="RefSeq" id="WP_115613879.1">
    <property type="nucleotide sequence ID" value="NZ_CP065666.1"/>
</dbReference>
<dbReference type="InterPro" id="IPR023296">
    <property type="entry name" value="Glyco_hydro_beta-prop_sf"/>
</dbReference>
<dbReference type="PANTHER" id="PTHR43301:SF3">
    <property type="entry name" value="ARABINAN ENDO-1,5-ALPHA-L-ARABINOSIDASE A-RELATED"/>
    <property type="match status" value="1"/>
</dbReference>
<name>A0A380U2U2_ACIJO</name>
<evidence type="ECO:0000313" key="1">
    <source>
        <dbReference type="EMBL" id="SUT95362.1"/>
    </source>
</evidence>
<reference evidence="1 2" key="1">
    <citation type="submission" date="2018-06" db="EMBL/GenBank/DDBJ databases">
        <authorList>
            <consortium name="Pathogen Informatics"/>
            <person name="Doyle S."/>
        </authorList>
    </citation>
    <scope>NUCLEOTIDE SEQUENCE [LARGE SCALE GENOMIC DNA]</scope>
    <source>
        <strain evidence="1 2">NCTC10308</strain>
    </source>
</reference>
<evidence type="ECO:0000313" key="2">
    <source>
        <dbReference type="Proteomes" id="UP000254227"/>
    </source>
</evidence>
<dbReference type="SUPFAM" id="SSF75005">
    <property type="entry name" value="Arabinanase/levansucrase/invertase"/>
    <property type="match status" value="2"/>
</dbReference>
<dbReference type="GO" id="GO:0016787">
    <property type="term" value="F:hydrolase activity"/>
    <property type="evidence" value="ECO:0007669"/>
    <property type="project" value="UniProtKB-KW"/>
</dbReference>
<keyword evidence="1" id="KW-0378">Hydrolase</keyword>
<sequence length="766" mass="85354">MVDQVITKQELIDAQKDADTLEQVLNGAAGVLITSRLGRQYYTLASVSHINVMTRDEIISRLLIKADKTYVDNALTSFQNGAIKTYPTLSAANADIANIALNTKVSVLSAEDGGDYYKATTNATSLTKSPYDALKQSKDYIDKSIESQNISYINDDNSKFNFVNRYQYNYDAEYVANNDPTWNAVPPFSLKKGQTILFSVFTAAHINKEEMGSIVIFDTNGVFKKTIVGIDKGFDTTKRVTSSYTATEDCLIGVQSVHNVSEGYDGLDDYVVLKDVILRHDLINLYADIITKENSVINFVNRYQYNYDAEYVANNDPTWNAVPPFSLKKGQTILFSVFTAAHINKEEMGSIVIFDTNGVFKKTIVGIDKGFDTTKRVTSSYTATEDCLIGVQSVHNVSEGYDGLDDYVVLKGGKAKSDNADFKEFENTASVKWFDEEGFLISYFGDNDVGQNLLLAYSKDGINFKEFLKFVPDNLHTIRDPSIIHHKNGWWYVVHTNTPYGQSISSEKFNIIKSRDLIHWYNVARIGFDNVKNWAPEFFVDSDGSVHIIGSINMSSGAEKFQPYIFSALDDDLSSWSDGVKIQGAFNSATTSTSDSWIDGFMFKIGSKYHFIIKDEAVGHRWLSIFTSSSLKTGFDTILKDGSASWGSVSQKVEAPCVMALENGNYRIYADGLPQDQGGLGQFLMYQDFDSSFNPISSDITKITSDSPMRHGTVLRVKGIQKYLSQSEFVAENVSDSAVPTNIESVLEEMREMKKSLIKAGLMKLS</sequence>
<dbReference type="Gene3D" id="2.115.10.20">
    <property type="entry name" value="Glycosyl hydrolase domain, family 43"/>
    <property type="match status" value="1"/>
</dbReference>
<accession>A0A380U2U2</accession>
<dbReference type="Proteomes" id="UP000254227">
    <property type="component" value="Unassembled WGS sequence"/>
</dbReference>
<proteinExistence type="predicted"/>
<gene>
    <name evidence="1" type="ORF">NCTC10308_01711</name>
</gene>